<sequence length="191" mass="21495">MFRAISLSLVAAASYFSIVAGIPTWENSISRSVFESPFVPGASILEVLGPMRRTRQADDPKYLGVGAPHGYTGRAVVQKEPLPPLFFINQNQLWQYNNESYIYPVNVVNSTLTADAPLQLTIDDKQKGINGRWRWAGSSLQYDYSDKTNRGVYYTCQDKSGLKGVYMFLDMPKVQPHGCEVVTIHGFMRQY</sequence>
<feature type="chain" id="PRO_5024384662" description="Ubiquitin 3 binding protein But2 C-terminal domain-containing protein" evidence="1">
    <location>
        <begin position="22"/>
        <end position="191"/>
    </location>
</feature>
<dbReference type="Proteomes" id="UP000053558">
    <property type="component" value="Unassembled WGS sequence"/>
</dbReference>
<protein>
    <recommendedName>
        <fullName evidence="4">Ubiquitin 3 binding protein But2 C-terminal domain-containing protein</fullName>
    </recommendedName>
</protein>
<gene>
    <name evidence="2" type="ORF">CONPUDRAFT_76523</name>
</gene>
<evidence type="ECO:0008006" key="4">
    <source>
        <dbReference type="Google" id="ProtNLM"/>
    </source>
</evidence>
<accession>A0A5M3MAH1</accession>
<evidence type="ECO:0000313" key="3">
    <source>
        <dbReference type="Proteomes" id="UP000053558"/>
    </source>
</evidence>
<reference evidence="3" key="1">
    <citation type="journal article" date="2012" name="Science">
        <title>The Paleozoic origin of enzymatic lignin decomposition reconstructed from 31 fungal genomes.</title>
        <authorList>
            <person name="Floudas D."/>
            <person name="Binder M."/>
            <person name="Riley R."/>
            <person name="Barry K."/>
            <person name="Blanchette R.A."/>
            <person name="Henrissat B."/>
            <person name="Martinez A.T."/>
            <person name="Otillar R."/>
            <person name="Spatafora J.W."/>
            <person name="Yadav J.S."/>
            <person name="Aerts A."/>
            <person name="Benoit I."/>
            <person name="Boyd A."/>
            <person name="Carlson A."/>
            <person name="Copeland A."/>
            <person name="Coutinho P.M."/>
            <person name="de Vries R.P."/>
            <person name="Ferreira P."/>
            <person name="Findley K."/>
            <person name="Foster B."/>
            <person name="Gaskell J."/>
            <person name="Glotzer D."/>
            <person name="Gorecki P."/>
            <person name="Heitman J."/>
            <person name="Hesse C."/>
            <person name="Hori C."/>
            <person name="Igarashi K."/>
            <person name="Jurgens J.A."/>
            <person name="Kallen N."/>
            <person name="Kersten P."/>
            <person name="Kohler A."/>
            <person name="Kuees U."/>
            <person name="Kumar T.K.A."/>
            <person name="Kuo A."/>
            <person name="LaButti K."/>
            <person name="Larrondo L.F."/>
            <person name="Lindquist E."/>
            <person name="Ling A."/>
            <person name="Lombard V."/>
            <person name="Lucas S."/>
            <person name="Lundell T."/>
            <person name="Martin R."/>
            <person name="McLaughlin D.J."/>
            <person name="Morgenstern I."/>
            <person name="Morin E."/>
            <person name="Murat C."/>
            <person name="Nagy L.G."/>
            <person name="Nolan M."/>
            <person name="Ohm R.A."/>
            <person name="Patyshakuliyeva A."/>
            <person name="Rokas A."/>
            <person name="Ruiz-Duenas F.J."/>
            <person name="Sabat G."/>
            <person name="Salamov A."/>
            <person name="Samejima M."/>
            <person name="Schmutz J."/>
            <person name="Slot J.C."/>
            <person name="St John F."/>
            <person name="Stenlid J."/>
            <person name="Sun H."/>
            <person name="Sun S."/>
            <person name="Syed K."/>
            <person name="Tsang A."/>
            <person name="Wiebenga A."/>
            <person name="Young D."/>
            <person name="Pisabarro A."/>
            <person name="Eastwood D.C."/>
            <person name="Martin F."/>
            <person name="Cullen D."/>
            <person name="Grigoriev I.V."/>
            <person name="Hibbett D.S."/>
        </authorList>
    </citation>
    <scope>NUCLEOTIDE SEQUENCE [LARGE SCALE GENOMIC DNA]</scope>
    <source>
        <strain evidence="3">RWD-64-598 SS2</strain>
    </source>
</reference>
<dbReference type="GeneID" id="19209511"/>
<feature type="signal peptide" evidence="1">
    <location>
        <begin position="1"/>
        <end position="21"/>
    </location>
</feature>
<organism evidence="2 3">
    <name type="scientific">Coniophora puteana (strain RWD-64-598)</name>
    <name type="common">Brown rot fungus</name>
    <dbReference type="NCBI Taxonomy" id="741705"/>
    <lineage>
        <taxon>Eukaryota</taxon>
        <taxon>Fungi</taxon>
        <taxon>Dikarya</taxon>
        <taxon>Basidiomycota</taxon>
        <taxon>Agaricomycotina</taxon>
        <taxon>Agaricomycetes</taxon>
        <taxon>Agaricomycetidae</taxon>
        <taxon>Boletales</taxon>
        <taxon>Coniophorineae</taxon>
        <taxon>Coniophoraceae</taxon>
        <taxon>Coniophora</taxon>
    </lineage>
</organism>
<evidence type="ECO:0000313" key="2">
    <source>
        <dbReference type="EMBL" id="EIW76107.1"/>
    </source>
</evidence>
<dbReference type="OrthoDB" id="3229881at2759"/>
<dbReference type="RefSeq" id="XP_007773381.1">
    <property type="nucleotide sequence ID" value="XM_007775191.1"/>
</dbReference>
<name>A0A5M3MAH1_CONPW</name>
<dbReference type="EMBL" id="JH711586">
    <property type="protein sequence ID" value="EIW76107.1"/>
    <property type="molecule type" value="Genomic_DNA"/>
</dbReference>
<proteinExistence type="predicted"/>
<keyword evidence="1" id="KW-0732">Signal</keyword>
<dbReference type="OMA" id="KSPPLFY"/>
<dbReference type="KEGG" id="cput:CONPUDRAFT_76523"/>
<comment type="caution">
    <text evidence="2">The sequence shown here is derived from an EMBL/GenBank/DDBJ whole genome shotgun (WGS) entry which is preliminary data.</text>
</comment>
<evidence type="ECO:0000256" key="1">
    <source>
        <dbReference type="SAM" id="SignalP"/>
    </source>
</evidence>
<dbReference type="AlphaFoldDB" id="A0A5M3MAH1"/>
<keyword evidence="3" id="KW-1185">Reference proteome</keyword>